<gene>
    <name evidence="1" type="ORF">KIH39_21275</name>
</gene>
<proteinExistence type="predicted"/>
<reference evidence="1" key="1">
    <citation type="submission" date="2021-05" db="EMBL/GenBank/DDBJ databases">
        <title>Complete genome sequence of the cellulolytic planctomycete Telmatocola sphagniphila SP2T and characterization of the first cellulase from planctomycetes.</title>
        <authorList>
            <person name="Rakitin A.L."/>
            <person name="Beletsky A.V."/>
            <person name="Naumoff D.G."/>
            <person name="Kulichevskaya I.S."/>
            <person name="Mardanov A.V."/>
            <person name="Ravin N.V."/>
            <person name="Dedysh S.N."/>
        </authorList>
    </citation>
    <scope>NUCLEOTIDE SEQUENCE</scope>
    <source>
        <strain evidence="1">SP2T</strain>
    </source>
</reference>
<dbReference type="EMBL" id="CP074694">
    <property type="protein sequence ID" value="QVL31353.1"/>
    <property type="molecule type" value="Genomic_DNA"/>
</dbReference>
<organism evidence="1 2">
    <name type="scientific">Telmatocola sphagniphila</name>
    <dbReference type="NCBI Taxonomy" id="1123043"/>
    <lineage>
        <taxon>Bacteria</taxon>
        <taxon>Pseudomonadati</taxon>
        <taxon>Planctomycetota</taxon>
        <taxon>Planctomycetia</taxon>
        <taxon>Gemmatales</taxon>
        <taxon>Gemmataceae</taxon>
    </lineage>
</organism>
<evidence type="ECO:0008006" key="3">
    <source>
        <dbReference type="Google" id="ProtNLM"/>
    </source>
</evidence>
<dbReference type="AlphaFoldDB" id="A0A8E6B6C6"/>
<dbReference type="Proteomes" id="UP000676194">
    <property type="component" value="Chromosome"/>
</dbReference>
<sequence>MKVALLILLSDEERQTLTSWSRGRCTPARLVLRAKIILAAAAGVLNKDIAEEAETILEKVRRARATLDKTHSV</sequence>
<protein>
    <recommendedName>
        <fullName evidence="3">Helix-turn-helix domain-containing protein</fullName>
    </recommendedName>
</protein>
<keyword evidence="2" id="KW-1185">Reference proteome</keyword>
<dbReference type="KEGG" id="tsph:KIH39_21275"/>
<dbReference type="RefSeq" id="WP_213495234.1">
    <property type="nucleotide sequence ID" value="NZ_CP074694.1"/>
</dbReference>
<evidence type="ECO:0000313" key="2">
    <source>
        <dbReference type="Proteomes" id="UP000676194"/>
    </source>
</evidence>
<evidence type="ECO:0000313" key="1">
    <source>
        <dbReference type="EMBL" id="QVL31353.1"/>
    </source>
</evidence>
<accession>A0A8E6B6C6</accession>
<name>A0A8E6B6C6_9BACT</name>